<dbReference type="EC" id="5.2.1.8" evidence="2 5"/>
<feature type="compositionally biased region" description="Basic residues" evidence="6">
    <location>
        <begin position="53"/>
        <end position="62"/>
    </location>
</feature>
<name>A0A2P2K3D8_RHIMU</name>
<accession>A0A2P2K3D8</accession>
<evidence type="ECO:0000256" key="5">
    <source>
        <dbReference type="PROSITE-ProRule" id="PRU00277"/>
    </source>
</evidence>
<organism evidence="8">
    <name type="scientific">Rhizophora mucronata</name>
    <name type="common">Asiatic mangrove</name>
    <dbReference type="NCBI Taxonomy" id="61149"/>
    <lineage>
        <taxon>Eukaryota</taxon>
        <taxon>Viridiplantae</taxon>
        <taxon>Streptophyta</taxon>
        <taxon>Embryophyta</taxon>
        <taxon>Tracheophyta</taxon>
        <taxon>Spermatophyta</taxon>
        <taxon>Magnoliopsida</taxon>
        <taxon>eudicotyledons</taxon>
        <taxon>Gunneridae</taxon>
        <taxon>Pentapetalae</taxon>
        <taxon>rosids</taxon>
        <taxon>fabids</taxon>
        <taxon>Malpighiales</taxon>
        <taxon>Rhizophoraceae</taxon>
        <taxon>Rhizophora</taxon>
    </lineage>
</organism>
<proteinExistence type="predicted"/>
<dbReference type="FunFam" id="3.10.50.40:FF:000006">
    <property type="entry name" value="Peptidyl-prolyl cis-trans isomerase"/>
    <property type="match status" value="1"/>
</dbReference>
<dbReference type="GO" id="GO:0003755">
    <property type="term" value="F:peptidyl-prolyl cis-trans isomerase activity"/>
    <property type="evidence" value="ECO:0007669"/>
    <property type="project" value="UniProtKB-KW"/>
</dbReference>
<feature type="region of interest" description="Disordered" evidence="6">
    <location>
        <begin position="1"/>
        <end position="99"/>
    </location>
</feature>
<dbReference type="Pfam" id="PF00254">
    <property type="entry name" value="FKBP_C"/>
    <property type="match status" value="1"/>
</dbReference>
<dbReference type="AlphaFoldDB" id="A0A2P2K3D8"/>
<dbReference type="InterPro" id="IPR001179">
    <property type="entry name" value="PPIase_FKBP_dom"/>
</dbReference>
<evidence type="ECO:0000256" key="3">
    <source>
        <dbReference type="ARBA" id="ARBA00023110"/>
    </source>
</evidence>
<dbReference type="Gene3D" id="3.10.50.40">
    <property type="match status" value="1"/>
</dbReference>
<comment type="catalytic activity">
    <reaction evidence="1 5">
        <text>[protein]-peptidylproline (omega=180) = [protein]-peptidylproline (omega=0)</text>
        <dbReference type="Rhea" id="RHEA:16237"/>
        <dbReference type="Rhea" id="RHEA-COMP:10747"/>
        <dbReference type="Rhea" id="RHEA-COMP:10748"/>
        <dbReference type="ChEBI" id="CHEBI:83833"/>
        <dbReference type="ChEBI" id="CHEBI:83834"/>
        <dbReference type="EC" id="5.2.1.8"/>
    </reaction>
</comment>
<protein>
    <recommendedName>
        <fullName evidence="2 5">peptidylprolyl isomerase</fullName>
        <ecNumber evidence="2 5">5.2.1.8</ecNumber>
    </recommendedName>
</protein>
<evidence type="ECO:0000313" key="8">
    <source>
        <dbReference type="EMBL" id="MBX00236.1"/>
    </source>
</evidence>
<reference evidence="8" key="1">
    <citation type="submission" date="2018-02" db="EMBL/GenBank/DDBJ databases">
        <title>Rhizophora mucronata_Transcriptome.</title>
        <authorList>
            <person name="Meera S.P."/>
            <person name="Sreeshan A."/>
            <person name="Augustine A."/>
        </authorList>
    </citation>
    <scope>NUCLEOTIDE SEQUENCE</scope>
    <source>
        <tissue evidence="8">Leaf</tissue>
    </source>
</reference>
<evidence type="ECO:0000256" key="4">
    <source>
        <dbReference type="ARBA" id="ARBA00023235"/>
    </source>
</evidence>
<dbReference type="PANTHER" id="PTHR43811:SF19">
    <property type="entry name" value="39 KDA FK506-BINDING NUCLEAR PROTEIN"/>
    <property type="match status" value="1"/>
</dbReference>
<feature type="domain" description="PPIase FKBP-type" evidence="7">
    <location>
        <begin position="127"/>
        <end position="215"/>
    </location>
</feature>
<evidence type="ECO:0000256" key="2">
    <source>
        <dbReference type="ARBA" id="ARBA00013194"/>
    </source>
</evidence>
<feature type="compositionally biased region" description="Polar residues" evidence="6">
    <location>
        <begin position="75"/>
        <end position="87"/>
    </location>
</feature>
<evidence type="ECO:0000256" key="1">
    <source>
        <dbReference type="ARBA" id="ARBA00000971"/>
    </source>
</evidence>
<evidence type="ECO:0000259" key="7">
    <source>
        <dbReference type="PROSITE" id="PS50059"/>
    </source>
</evidence>
<feature type="compositionally biased region" description="Acidic residues" evidence="6">
    <location>
        <begin position="1"/>
        <end position="10"/>
    </location>
</feature>
<feature type="compositionally biased region" description="Basic and acidic residues" evidence="6">
    <location>
        <begin position="14"/>
        <end position="41"/>
    </location>
</feature>
<dbReference type="InterPro" id="IPR046357">
    <property type="entry name" value="PPIase_dom_sf"/>
</dbReference>
<dbReference type="EMBL" id="GGEC01019752">
    <property type="protein sequence ID" value="MBX00236.1"/>
    <property type="molecule type" value="Transcribed_RNA"/>
</dbReference>
<evidence type="ECO:0000256" key="6">
    <source>
        <dbReference type="SAM" id="MobiDB-lite"/>
    </source>
</evidence>
<keyword evidence="3 5" id="KW-0697">Rotamase</keyword>
<dbReference type="PANTHER" id="PTHR43811">
    <property type="entry name" value="FKBP-TYPE PEPTIDYL-PROLYL CIS-TRANS ISOMERASE FKPA"/>
    <property type="match status" value="1"/>
</dbReference>
<sequence>MKTDEIDNDQANEIAKDKIQPEEVTKQDFSDQNNHDTRGMDVDGVPGESSSDKKRKKKKNKKKIQDPGVGENKDGTATSVGNETQSLLEPVEKESAAKSSHIRTFANGLVIEELAMGKPDGKRASPGNRVSVRYIGKLQKNGKLFDSNVGRKPFEFRLGVGQVIKGWDVGVNGMRVGDKRRLIIPPSMGYGDKPVGGKIPPNSWLVFDVELVNVR</sequence>
<dbReference type="SUPFAM" id="SSF54534">
    <property type="entry name" value="FKBP-like"/>
    <property type="match status" value="1"/>
</dbReference>
<dbReference type="PROSITE" id="PS50059">
    <property type="entry name" value="FKBP_PPIASE"/>
    <property type="match status" value="1"/>
</dbReference>
<keyword evidence="4 5" id="KW-0413">Isomerase</keyword>